<feature type="transmembrane region" description="Helical" evidence="6">
    <location>
        <begin position="376"/>
        <end position="396"/>
    </location>
</feature>
<proteinExistence type="predicted"/>
<evidence type="ECO:0000256" key="2">
    <source>
        <dbReference type="ARBA" id="ARBA00022448"/>
    </source>
</evidence>
<evidence type="ECO:0000256" key="6">
    <source>
        <dbReference type="SAM" id="Phobius"/>
    </source>
</evidence>
<dbReference type="InterPro" id="IPR036259">
    <property type="entry name" value="MFS_trans_sf"/>
</dbReference>
<organism evidence="8 9">
    <name type="scientific">Rhodotorula taiwanensis</name>
    <dbReference type="NCBI Taxonomy" id="741276"/>
    <lineage>
        <taxon>Eukaryota</taxon>
        <taxon>Fungi</taxon>
        <taxon>Dikarya</taxon>
        <taxon>Basidiomycota</taxon>
        <taxon>Pucciniomycotina</taxon>
        <taxon>Microbotryomycetes</taxon>
        <taxon>Sporidiobolales</taxon>
        <taxon>Sporidiobolaceae</taxon>
        <taxon>Rhodotorula</taxon>
    </lineage>
</organism>
<feature type="transmembrane region" description="Helical" evidence="6">
    <location>
        <begin position="51"/>
        <end position="68"/>
    </location>
</feature>
<evidence type="ECO:0000313" key="8">
    <source>
        <dbReference type="EMBL" id="POY73511.1"/>
    </source>
</evidence>
<gene>
    <name evidence="8" type="ORF">BMF94_3448</name>
</gene>
<evidence type="ECO:0000256" key="4">
    <source>
        <dbReference type="ARBA" id="ARBA00022989"/>
    </source>
</evidence>
<evidence type="ECO:0000259" key="7">
    <source>
        <dbReference type="PROSITE" id="PS50850"/>
    </source>
</evidence>
<feature type="transmembrane region" description="Helical" evidence="6">
    <location>
        <begin position="148"/>
        <end position="173"/>
    </location>
</feature>
<dbReference type="GO" id="GO:0016020">
    <property type="term" value="C:membrane"/>
    <property type="evidence" value="ECO:0007669"/>
    <property type="project" value="UniProtKB-SubCell"/>
</dbReference>
<feature type="transmembrane region" description="Helical" evidence="6">
    <location>
        <begin position="217"/>
        <end position="237"/>
    </location>
</feature>
<feature type="transmembrane region" description="Helical" evidence="6">
    <location>
        <begin position="440"/>
        <end position="464"/>
    </location>
</feature>
<dbReference type="InterPro" id="IPR011701">
    <property type="entry name" value="MFS"/>
</dbReference>
<feature type="transmembrane region" description="Helical" evidence="6">
    <location>
        <begin position="408"/>
        <end position="428"/>
    </location>
</feature>
<keyword evidence="4 6" id="KW-1133">Transmembrane helix</keyword>
<evidence type="ECO:0000256" key="3">
    <source>
        <dbReference type="ARBA" id="ARBA00022692"/>
    </source>
</evidence>
<feature type="transmembrane region" description="Helical" evidence="6">
    <location>
        <begin position="98"/>
        <end position="116"/>
    </location>
</feature>
<dbReference type="PROSITE" id="PS50850">
    <property type="entry name" value="MFS"/>
    <property type="match status" value="1"/>
</dbReference>
<dbReference type="Pfam" id="PF07690">
    <property type="entry name" value="MFS_1"/>
    <property type="match status" value="1"/>
</dbReference>
<sequence length="497" mass="53973">MSTYKSAETASLEKGLADLHNSGQQSVASDDPSVPAFEYTAEEEQRVLRKVDWALLPGLTLLYLLSFLDRSNIGNAKLLGLMKDIGLAQNPAAYNTSLALYFLGYVLFEIPANMVLKKFNPKIWLPTLTVAWGITATLQALIKNEPGFYAARFFLGVSEAGLFPGIIFVFSLYYKRNERHWRVGVFFGGAALAGALGGILAWGLGHIKGGGLPSWGWVFAIEGIATVIVGISAYWWVPGYPKDAKFLNEREHAILIARLRAGSDSADNEPFNWAGVWDAFKDPWVIGYGMLFHFYAFTLYSLSLFLPSIIAQLGYASWKAQLMTVPVYAAAFACILFSAWASHRIRQRGSVIAAAGAVAIVGYIVLLTTHTPGSRYAGTFIAVAGIYSANGLLLAWPSENVSPQTKRAVSSGMQIFIGDIGAIVGSLVFRPSLSKNFYRIPLGISILYTGLGMILAAVLALSMARANRTGNASRAAAKEVKGEVPLGDRARDYRLQI</sequence>
<dbReference type="InterPro" id="IPR020846">
    <property type="entry name" value="MFS_dom"/>
</dbReference>
<dbReference type="GO" id="GO:0022857">
    <property type="term" value="F:transmembrane transporter activity"/>
    <property type="evidence" value="ECO:0007669"/>
    <property type="project" value="InterPro"/>
</dbReference>
<keyword evidence="5 6" id="KW-0472">Membrane</keyword>
<feature type="transmembrane region" description="Helical" evidence="6">
    <location>
        <begin position="123"/>
        <end position="142"/>
    </location>
</feature>
<evidence type="ECO:0000256" key="5">
    <source>
        <dbReference type="ARBA" id="ARBA00023136"/>
    </source>
</evidence>
<dbReference type="Gene3D" id="1.20.1250.20">
    <property type="entry name" value="MFS general substrate transporter like domains"/>
    <property type="match status" value="2"/>
</dbReference>
<feature type="transmembrane region" description="Helical" evidence="6">
    <location>
        <begin position="351"/>
        <end position="370"/>
    </location>
</feature>
<protein>
    <recommendedName>
        <fullName evidence="7">Major facilitator superfamily (MFS) profile domain-containing protein</fullName>
    </recommendedName>
</protein>
<dbReference type="FunFam" id="1.20.1250.20:FF:000034">
    <property type="entry name" value="MFS general substrate transporter"/>
    <property type="match status" value="1"/>
</dbReference>
<accession>A0A2S5B9W4</accession>
<comment type="subcellular location">
    <subcellularLocation>
        <location evidence="1">Membrane</location>
        <topology evidence="1">Multi-pass membrane protein</topology>
    </subcellularLocation>
</comment>
<feature type="transmembrane region" description="Helical" evidence="6">
    <location>
        <begin position="185"/>
        <end position="205"/>
    </location>
</feature>
<dbReference type="FunFam" id="1.20.1250.20:FF:000013">
    <property type="entry name" value="MFS general substrate transporter"/>
    <property type="match status" value="1"/>
</dbReference>
<dbReference type="PANTHER" id="PTHR43791">
    <property type="entry name" value="PERMEASE-RELATED"/>
    <property type="match status" value="1"/>
</dbReference>
<dbReference type="SUPFAM" id="SSF103473">
    <property type="entry name" value="MFS general substrate transporter"/>
    <property type="match status" value="1"/>
</dbReference>
<comment type="caution">
    <text evidence="8">The sequence shown here is derived from an EMBL/GenBank/DDBJ whole genome shotgun (WGS) entry which is preliminary data.</text>
</comment>
<keyword evidence="2" id="KW-0813">Transport</keyword>
<dbReference type="Proteomes" id="UP000237144">
    <property type="component" value="Unassembled WGS sequence"/>
</dbReference>
<feature type="transmembrane region" description="Helical" evidence="6">
    <location>
        <begin position="291"/>
        <end position="314"/>
    </location>
</feature>
<evidence type="ECO:0000256" key="1">
    <source>
        <dbReference type="ARBA" id="ARBA00004141"/>
    </source>
</evidence>
<keyword evidence="9" id="KW-1185">Reference proteome</keyword>
<name>A0A2S5B9W4_9BASI</name>
<feature type="domain" description="Major facilitator superfamily (MFS) profile" evidence="7">
    <location>
        <begin position="55"/>
        <end position="468"/>
    </location>
</feature>
<feature type="transmembrane region" description="Helical" evidence="6">
    <location>
        <begin position="320"/>
        <end position="339"/>
    </location>
</feature>
<dbReference type="STRING" id="741276.A0A2S5B9W4"/>
<reference evidence="8 9" key="1">
    <citation type="journal article" date="2018" name="Front. Microbiol.">
        <title>Prospects for Fungal Bioremediation of Acidic Radioactive Waste Sites: Characterization and Genome Sequence of Rhodotorula taiwanensis MD1149.</title>
        <authorList>
            <person name="Tkavc R."/>
            <person name="Matrosova V.Y."/>
            <person name="Grichenko O.E."/>
            <person name="Gostincar C."/>
            <person name="Volpe R.P."/>
            <person name="Klimenkova P."/>
            <person name="Gaidamakova E.K."/>
            <person name="Zhou C.E."/>
            <person name="Stewart B.J."/>
            <person name="Lyman M.G."/>
            <person name="Malfatti S.A."/>
            <person name="Rubinfeld B."/>
            <person name="Courtot M."/>
            <person name="Singh J."/>
            <person name="Dalgard C.L."/>
            <person name="Hamilton T."/>
            <person name="Frey K.G."/>
            <person name="Gunde-Cimerman N."/>
            <person name="Dugan L."/>
            <person name="Daly M.J."/>
        </authorList>
    </citation>
    <scope>NUCLEOTIDE SEQUENCE [LARGE SCALE GENOMIC DNA]</scope>
    <source>
        <strain evidence="8 9">MD1149</strain>
    </source>
</reference>
<dbReference type="PANTHER" id="PTHR43791:SF22">
    <property type="entry name" value="TRANSPORTER, PUTATIVE (AFU_ORTHOLOGUE AFUA_6G11320)-RELATED"/>
    <property type="match status" value="1"/>
</dbReference>
<dbReference type="EMBL" id="PJQD01000036">
    <property type="protein sequence ID" value="POY73511.1"/>
    <property type="molecule type" value="Genomic_DNA"/>
</dbReference>
<dbReference type="AlphaFoldDB" id="A0A2S5B9W4"/>
<dbReference type="OrthoDB" id="2962993at2759"/>
<keyword evidence="3 6" id="KW-0812">Transmembrane</keyword>
<evidence type="ECO:0000313" key="9">
    <source>
        <dbReference type="Proteomes" id="UP000237144"/>
    </source>
</evidence>